<evidence type="ECO:0000313" key="1">
    <source>
        <dbReference type="EMBL" id="QPQ54318.1"/>
    </source>
</evidence>
<evidence type="ECO:0000313" key="2">
    <source>
        <dbReference type="Proteomes" id="UP000594873"/>
    </source>
</evidence>
<dbReference type="Proteomes" id="UP000594873">
    <property type="component" value="Chromosome"/>
</dbReference>
<name>A0A7T2GIT7_9SPHN</name>
<evidence type="ECO:0008006" key="3">
    <source>
        <dbReference type="Google" id="ProtNLM"/>
    </source>
</evidence>
<protein>
    <recommendedName>
        <fullName evidence="3">ABC transporter substrate-binding protein</fullName>
    </recommendedName>
</protein>
<sequence length="146" mass="15272">MIRVSALVAFLLLAGCDSLPRDPDGTLDRVREAHLLRAGIVAGLADPSGARHYIRRVAGRTGARAQVEGGSAEHLLARLDAGDLDLVVGEFGAGSPWGLHVSFLPALAERGTPYGNVLLVPAARNGENAWIALLHHEAKAMRGAAS</sequence>
<keyword evidence="2" id="KW-1185">Reference proteome</keyword>
<accession>A0A7T2GIT7</accession>
<gene>
    <name evidence="1" type="ORF">IC614_08095</name>
</gene>
<organism evidence="1 2">
    <name type="scientific">Allosphingosinicella flava</name>
    <dbReference type="NCBI Taxonomy" id="2771430"/>
    <lineage>
        <taxon>Bacteria</taxon>
        <taxon>Pseudomonadati</taxon>
        <taxon>Pseudomonadota</taxon>
        <taxon>Alphaproteobacteria</taxon>
        <taxon>Sphingomonadales</taxon>
        <taxon>Sphingomonadaceae</taxon>
        <taxon>Allosphingosinicella</taxon>
    </lineage>
</organism>
<proteinExistence type="predicted"/>
<reference evidence="1 2" key="1">
    <citation type="submission" date="2020-11" db="EMBL/GenBank/DDBJ databases">
        <title>Genome seq and assembly of Sphingosinicella sp.</title>
        <authorList>
            <person name="Chhetri G."/>
        </authorList>
    </citation>
    <scope>NUCLEOTIDE SEQUENCE [LARGE SCALE GENOMIC DNA]</scope>
    <source>
        <strain evidence="1 2">UDD2</strain>
    </source>
</reference>
<dbReference type="KEGG" id="sflv:IC614_08095"/>
<dbReference type="AlphaFoldDB" id="A0A7T2GIT7"/>
<dbReference type="EMBL" id="CP065592">
    <property type="protein sequence ID" value="QPQ54318.1"/>
    <property type="molecule type" value="Genomic_DNA"/>
</dbReference>
<dbReference type="PROSITE" id="PS51257">
    <property type="entry name" value="PROKAR_LIPOPROTEIN"/>
    <property type="match status" value="1"/>
</dbReference>